<protein>
    <recommendedName>
        <fullName evidence="2">polyribonucleotide nucleotidyltransferase</fullName>
        <ecNumber evidence="2">2.7.7.8</ecNumber>
    </recommendedName>
</protein>
<dbReference type="Pfam" id="PF00013">
    <property type="entry name" value="KH_1"/>
    <property type="match status" value="1"/>
</dbReference>
<dbReference type="InterPro" id="IPR001247">
    <property type="entry name" value="ExoRNase_PH_dom1"/>
</dbReference>
<dbReference type="SUPFAM" id="SSF55666">
    <property type="entry name" value="Ribonuclease PH domain 2-like"/>
    <property type="match status" value="2"/>
</dbReference>
<keyword evidence="7" id="KW-0460">Magnesium</keyword>
<dbReference type="Pfam" id="PF03726">
    <property type="entry name" value="PNPase"/>
    <property type="match status" value="1"/>
</dbReference>
<evidence type="ECO:0000256" key="9">
    <source>
        <dbReference type="SAM" id="MobiDB-lite"/>
    </source>
</evidence>
<dbReference type="InterPro" id="IPR027408">
    <property type="entry name" value="PNPase/RNase_PH_dom_sf"/>
</dbReference>
<keyword evidence="5 11" id="KW-0548">Nucleotidyltransferase</keyword>
<reference evidence="11" key="1">
    <citation type="submission" date="2018-06" db="EMBL/GenBank/DDBJ databases">
        <authorList>
            <person name="Zhirakovskaya E."/>
        </authorList>
    </citation>
    <scope>NUCLEOTIDE SEQUENCE</scope>
</reference>
<dbReference type="InterPro" id="IPR015848">
    <property type="entry name" value="PNPase_PH_RNA-bd_bac/org-type"/>
</dbReference>
<dbReference type="GO" id="GO:0003723">
    <property type="term" value="F:RNA binding"/>
    <property type="evidence" value="ECO:0007669"/>
    <property type="project" value="UniProtKB-KW"/>
</dbReference>
<feature type="compositionally biased region" description="Basic and acidic residues" evidence="9">
    <location>
        <begin position="789"/>
        <end position="810"/>
    </location>
</feature>
<evidence type="ECO:0000256" key="7">
    <source>
        <dbReference type="ARBA" id="ARBA00022842"/>
    </source>
</evidence>
<evidence type="ECO:0000313" key="11">
    <source>
        <dbReference type="EMBL" id="VAW08899.1"/>
    </source>
</evidence>
<evidence type="ECO:0000256" key="8">
    <source>
        <dbReference type="ARBA" id="ARBA00022884"/>
    </source>
</evidence>
<dbReference type="Gene3D" id="3.30.230.70">
    <property type="entry name" value="GHMP Kinase, N-terminal domain"/>
    <property type="match status" value="2"/>
</dbReference>
<dbReference type="Pfam" id="PF00575">
    <property type="entry name" value="S1"/>
    <property type="match status" value="1"/>
</dbReference>
<evidence type="ECO:0000259" key="10">
    <source>
        <dbReference type="PROSITE" id="PS50126"/>
    </source>
</evidence>
<name>A0A3B0T9X5_9ZZZZ</name>
<dbReference type="SMART" id="SM00322">
    <property type="entry name" value="KH"/>
    <property type="match status" value="1"/>
</dbReference>
<evidence type="ECO:0000256" key="1">
    <source>
        <dbReference type="ARBA" id="ARBA00007404"/>
    </source>
</evidence>
<feature type="domain" description="S1 motif" evidence="10">
    <location>
        <begin position="640"/>
        <end position="709"/>
    </location>
</feature>
<keyword evidence="3" id="KW-0963">Cytoplasm</keyword>
<evidence type="ECO:0000256" key="6">
    <source>
        <dbReference type="ARBA" id="ARBA00022723"/>
    </source>
</evidence>
<keyword evidence="4 11" id="KW-0808">Transferase</keyword>
<dbReference type="CDD" id="cd11364">
    <property type="entry name" value="RNase_PH_PNPase_2"/>
    <property type="match status" value="1"/>
</dbReference>
<dbReference type="InterPro" id="IPR004088">
    <property type="entry name" value="KH_dom_type_1"/>
</dbReference>
<dbReference type="InterPro" id="IPR020568">
    <property type="entry name" value="Ribosomal_Su5_D2-typ_SF"/>
</dbReference>
<evidence type="ECO:0000256" key="4">
    <source>
        <dbReference type="ARBA" id="ARBA00022679"/>
    </source>
</evidence>
<dbReference type="GO" id="GO:0046872">
    <property type="term" value="F:metal ion binding"/>
    <property type="evidence" value="ECO:0007669"/>
    <property type="project" value="UniProtKB-KW"/>
</dbReference>
<dbReference type="InterPro" id="IPR036456">
    <property type="entry name" value="PNPase_PH_RNA-bd_sf"/>
</dbReference>
<dbReference type="FunFam" id="3.30.230.70:FF:000002">
    <property type="entry name" value="Polyribonucleotide nucleotidyltransferase"/>
    <property type="match status" value="1"/>
</dbReference>
<dbReference type="GO" id="GO:0004654">
    <property type="term" value="F:polyribonucleotide nucleotidyltransferase activity"/>
    <property type="evidence" value="ECO:0007669"/>
    <property type="project" value="UniProtKB-EC"/>
</dbReference>
<feature type="region of interest" description="Disordered" evidence="9">
    <location>
        <begin position="715"/>
        <end position="846"/>
    </location>
</feature>
<dbReference type="SUPFAM" id="SSF50249">
    <property type="entry name" value="Nucleic acid-binding proteins"/>
    <property type="match status" value="1"/>
</dbReference>
<dbReference type="EMBL" id="UOEK01000506">
    <property type="protein sequence ID" value="VAW08899.1"/>
    <property type="molecule type" value="Genomic_DNA"/>
</dbReference>
<dbReference type="SUPFAM" id="SSF54791">
    <property type="entry name" value="Eukaryotic type KH-domain (KH-domain type I)"/>
    <property type="match status" value="1"/>
</dbReference>
<dbReference type="Gene3D" id="3.30.1370.10">
    <property type="entry name" value="K Homology domain, type 1"/>
    <property type="match status" value="1"/>
</dbReference>
<dbReference type="InterPro" id="IPR036612">
    <property type="entry name" value="KH_dom_type_1_sf"/>
</dbReference>
<feature type="compositionally biased region" description="Basic and acidic residues" evidence="9">
    <location>
        <begin position="766"/>
        <end position="783"/>
    </location>
</feature>
<dbReference type="Gene3D" id="2.40.50.140">
    <property type="entry name" value="Nucleic acid-binding proteins"/>
    <property type="match status" value="1"/>
</dbReference>
<organism evidence="11">
    <name type="scientific">hydrothermal vent metagenome</name>
    <dbReference type="NCBI Taxonomy" id="652676"/>
    <lineage>
        <taxon>unclassified sequences</taxon>
        <taxon>metagenomes</taxon>
        <taxon>ecological metagenomes</taxon>
    </lineage>
</organism>
<dbReference type="PROSITE" id="PS50126">
    <property type="entry name" value="S1"/>
    <property type="match status" value="1"/>
</dbReference>
<comment type="similarity">
    <text evidence="1">Belongs to the polyribonucleotide nucleotidyltransferase family.</text>
</comment>
<dbReference type="SUPFAM" id="SSF54211">
    <property type="entry name" value="Ribosomal protein S5 domain 2-like"/>
    <property type="match status" value="2"/>
</dbReference>
<dbReference type="PANTHER" id="PTHR11252:SF0">
    <property type="entry name" value="POLYRIBONUCLEOTIDE NUCLEOTIDYLTRANSFERASE 1, MITOCHONDRIAL"/>
    <property type="match status" value="1"/>
</dbReference>
<feature type="compositionally biased region" description="Low complexity" evidence="9">
    <location>
        <begin position="822"/>
        <end position="834"/>
    </location>
</feature>
<dbReference type="SUPFAM" id="SSF46915">
    <property type="entry name" value="Polynucleotide phosphorylase/guanosine pentaphosphate synthase (PNPase/GPSI), domain 3"/>
    <property type="match status" value="1"/>
</dbReference>
<dbReference type="InterPro" id="IPR012162">
    <property type="entry name" value="PNPase"/>
</dbReference>
<dbReference type="InterPro" id="IPR012340">
    <property type="entry name" value="NA-bd_OB-fold"/>
</dbReference>
<dbReference type="GO" id="GO:0006396">
    <property type="term" value="P:RNA processing"/>
    <property type="evidence" value="ECO:0007669"/>
    <property type="project" value="InterPro"/>
</dbReference>
<dbReference type="FunFam" id="3.30.230.70:FF:000001">
    <property type="entry name" value="Polyribonucleotide nucleotidyltransferase"/>
    <property type="match status" value="1"/>
</dbReference>
<dbReference type="PROSITE" id="PS50084">
    <property type="entry name" value="KH_TYPE_1"/>
    <property type="match status" value="1"/>
</dbReference>
<dbReference type="FunFam" id="3.30.1370.10:FF:000001">
    <property type="entry name" value="Polyribonucleotide nucleotidyltransferase"/>
    <property type="match status" value="1"/>
</dbReference>
<sequence>MTEFSVSKQIQGVKITMSAGKLAQLADGAVVVTIGDTQVLTTATAKRTMRDGADFFPLTVDVEERMYAVGRIPGSFFRREGRATERATLTCRLLDRPLRPSFIDGFRNETHIVTTVLSADLENPYDVAALNGASAALSTSPIPFLGPIGGVRLALRDGEWVAFPTYEDLEASVFDLVVAGKRNEAGDIDIAMVEAGATEHGYRHFKAGQVPSNEETITEGLEAAKKVIGELIDLQLELKAQMPAPEEIEWPVAVEYSPEMFTKVEAVAKSKLEAMGVVADKHERQAQESAIRDDVLESLGLEDDEIREAKNAFGKVQKNVMRARVVADGIRMDGRGLTDVRKITVEVDLLKESHGSALFTRGETQVLNTTTLGMLKMEQMLDTIDPYETKRYMHHYNFPPFSTGETGFMRGPKRREIGHGALAEKALLPVIPDIEEFPYAYRLVSEVLMSNGSSSMASVCGSSLSLMDAGVPIHAPVAGIAMGLIEQDGEFVTLTDILGAEDHLGDMDFKVAGTEDMITALQLDTKIESLPSEILARAMMQAREARMFILGKMAEVLPAPREELAENAPKIEAIQIPKDRIGEVIGPKGKNIRQLEEDTGATIEIEDDGTIRVGASSTASMQMAKERILAIGFPPEPELDKDYDGEVVNVTKFGAFINIMPGRDGLLHISKMGGGRRIAQVEDVLALGDAIKVVIREIDDRGKVSLELAEGVELEMKPGASAPTERSDRGGRDSGGSRGDRDRGGRDSGGSRGDRDRGGRDSGGSRGDRDRGGRDSGGDRGGRDSGGSRGDRDRGGRDSGGDRGGRDSGGDRYSGGRGNGGSRSDSGSSGGQRRTVSFEDDFESGN</sequence>
<evidence type="ECO:0000256" key="5">
    <source>
        <dbReference type="ARBA" id="ARBA00022695"/>
    </source>
</evidence>
<dbReference type="HAMAP" id="MF_01595">
    <property type="entry name" value="PNPase"/>
    <property type="match status" value="1"/>
</dbReference>
<dbReference type="GO" id="GO:0005829">
    <property type="term" value="C:cytosol"/>
    <property type="evidence" value="ECO:0007669"/>
    <property type="project" value="TreeGrafter"/>
</dbReference>
<dbReference type="InterPro" id="IPR003029">
    <property type="entry name" value="S1_domain"/>
</dbReference>
<dbReference type="GO" id="GO:0000175">
    <property type="term" value="F:3'-5'-RNA exonuclease activity"/>
    <property type="evidence" value="ECO:0007669"/>
    <property type="project" value="TreeGrafter"/>
</dbReference>
<keyword evidence="8" id="KW-0694">RNA-binding</keyword>
<dbReference type="GO" id="GO:0006402">
    <property type="term" value="P:mRNA catabolic process"/>
    <property type="evidence" value="ECO:0007669"/>
    <property type="project" value="InterPro"/>
</dbReference>
<evidence type="ECO:0000256" key="2">
    <source>
        <dbReference type="ARBA" id="ARBA00012416"/>
    </source>
</evidence>
<dbReference type="SMART" id="SM00316">
    <property type="entry name" value="S1"/>
    <property type="match status" value="1"/>
</dbReference>
<dbReference type="PANTHER" id="PTHR11252">
    <property type="entry name" value="POLYRIBONUCLEOTIDE NUCLEOTIDYLTRANSFERASE"/>
    <property type="match status" value="1"/>
</dbReference>
<accession>A0A3B0T9X5</accession>
<dbReference type="AlphaFoldDB" id="A0A3B0T9X5"/>
<dbReference type="CDD" id="cd02393">
    <property type="entry name" value="KH-I_PNPase"/>
    <property type="match status" value="1"/>
</dbReference>
<dbReference type="NCBIfam" id="TIGR03591">
    <property type="entry name" value="polynuc_phos"/>
    <property type="match status" value="1"/>
</dbReference>
<feature type="compositionally biased region" description="Gly residues" evidence="9">
    <location>
        <begin position="812"/>
        <end position="821"/>
    </location>
</feature>
<evidence type="ECO:0000256" key="3">
    <source>
        <dbReference type="ARBA" id="ARBA00022490"/>
    </source>
</evidence>
<dbReference type="InterPro" id="IPR004087">
    <property type="entry name" value="KH_dom"/>
</dbReference>
<dbReference type="InterPro" id="IPR036345">
    <property type="entry name" value="ExoRNase_PH_dom2_sf"/>
</dbReference>
<gene>
    <name evidence="11" type="ORF">MNBD_ACTINO02-1980</name>
</gene>
<dbReference type="NCBIfam" id="NF008805">
    <property type="entry name" value="PRK11824.1"/>
    <property type="match status" value="1"/>
</dbReference>
<keyword evidence="6" id="KW-0479">Metal-binding</keyword>
<dbReference type="Pfam" id="PF01138">
    <property type="entry name" value="RNase_PH"/>
    <property type="match status" value="2"/>
</dbReference>
<dbReference type="EC" id="2.7.7.8" evidence="2"/>
<proteinExistence type="inferred from homology"/>